<accession>A0ABP9SLJ3</accession>
<evidence type="ECO:0000256" key="1">
    <source>
        <dbReference type="SAM" id="MobiDB-lite"/>
    </source>
</evidence>
<proteinExistence type="predicted"/>
<evidence type="ECO:0000313" key="4">
    <source>
        <dbReference type="Proteomes" id="UP001501570"/>
    </source>
</evidence>
<evidence type="ECO:0000313" key="3">
    <source>
        <dbReference type="EMBL" id="GAA5198118.1"/>
    </source>
</evidence>
<name>A0ABP9SLJ3_9ACTN</name>
<dbReference type="GO" id="GO:0016853">
    <property type="term" value="F:isomerase activity"/>
    <property type="evidence" value="ECO:0007669"/>
    <property type="project" value="UniProtKB-KW"/>
</dbReference>
<keyword evidence="3" id="KW-0413">Isomerase</keyword>
<dbReference type="PANTHER" id="PTHR12110:SF41">
    <property type="entry name" value="INOSOSE DEHYDRATASE"/>
    <property type="match status" value="1"/>
</dbReference>
<dbReference type="InterPro" id="IPR036237">
    <property type="entry name" value="Xyl_isomerase-like_sf"/>
</dbReference>
<dbReference type="SUPFAM" id="SSF51658">
    <property type="entry name" value="Xylose isomerase-like"/>
    <property type="match status" value="1"/>
</dbReference>
<dbReference type="RefSeq" id="WP_345637244.1">
    <property type="nucleotide sequence ID" value="NZ_BAABJQ010000032.1"/>
</dbReference>
<dbReference type="Pfam" id="PF01261">
    <property type="entry name" value="AP_endonuc_2"/>
    <property type="match status" value="1"/>
</dbReference>
<sequence length="332" mass="36389">MRISVFPKGELDALVRYRTMTVFDWIAQARQLPVDGLELYSGMFPEDGSVDLDAVGEALSDAGFDMPMLCASPDFTHPDPDVRARELDRQAEMIRVAARLGGPGASCRVLSGQRHPGVRVQQGLDYAATAIQALLPLARELDVTLAIENHYKDGFWAYPEFAQRREVFLALLERIGERVHFGVQFDPSNAIVAGDDPVELLVEVADRVVTMQASDRALAPGATLADLRGSDGTIGYSPHLIHGVIGRGLNDYPRIFGALVEVGYDGWISIEDGVNGMAELQESVRFLREARDRYFGGSTRAFVATQAAARQARPREPRSERLVHGEGAGQVR</sequence>
<feature type="region of interest" description="Disordered" evidence="1">
    <location>
        <begin position="307"/>
        <end position="332"/>
    </location>
</feature>
<gene>
    <name evidence="3" type="ORF">GCM10023322_70780</name>
</gene>
<protein>
    <submittedName>
        <fullName evidence="3">Sugar phosphate isomerase/epimerase</fullName>
    </submittedName>
</protein>
<dbReference type="PANTHER" id="PTHR12110">
    <property type="entry name" value="HYDROXYPYRUVATE ISOMERASE"/>
    <property type="match status" value="1"/>
</dbReference>
<dbReference type="InterPro" id="IPR013022">
    <property type="entry name" value="Xyl_isomerase-like_TIM-brl"/>
</dbReference>
<keyword evidence="4" id="KW-1185">Reference proteome</keyword>
<dbReference type="Proteomes" id="UP001501570">
    <property type="component" value="Unassembled WGS sequence"/>
</dbReference>
<dbReference type="Gene3D" id="3.20.20.150">
    <property type="entry name" value="Divalent-metal-dependent TIM barrel enzymes"/>
    <property type="match status" value="1"/>
</dbReference>
<dbReference type="EMBL" id="BAABJQ010000032">
    <property type="protein sequence ID" value="GAA5198118.1"/>
    <property type="molecule type" value="Genomic_DNA"/>
</dbReference>
<comment type="caution">
    <text evidence="3">The sequence shown here is derived from an EMBL/GenBank/DDBJ whole genome shotgun (WGS) entry which is preliminary data.</text>
</comment>
<feature type="domain" description="Xylose isomerase-like TIM barrel" evidence="2">
    <location>
        <begin position="27"/>
        <end position="289"/>
    </location>
</feature>
<dbReference type="InterPro" id="IPR050312">
    <property type="entry name" value="IolE/XylAMocC-like"/>
</dbReference>
<evidence type="ECO:0000259" key="2">
    <source>
        <dbReference type="Pfam" id="PF01261"/>
    </source>
</evidence>
<reference evidence="4" key="1">
    <citation type="journal article" date="2019" name="Int. J. Syst. Evol. Microbiol.">
        <title>The Global Catalogue of Microorganisms (GCM) 10K type strain sequencing project: providing services to taxonomists for standard genome sequencing and annotation.</title>
        <authorList>
            <consortium name="The Broad Institute Genomics Platform"/>
            <consortium name="The Broad Institute Genome Sequencing Center for Infectious Disease"/>
            <person name="Wu L."/>
            <person name="Ma J."/>
        </authorList>
    </citation>
    <scope>NUCLEOTIDE SEQUENCE [LARGE SCALE GENOMIC DNA]</scope>
    <source>
        <strain evidence="4">JCM 18304</strain>
    </source>
</reference>
<organism evidence="3 4">
    <name type="scientific">Rugosimonospora acidiphila</name>
    <dbReference type="NCBI Taxonomy" id="556531"/>
    <lineage>
        <taxon>Bacteria</taxon>
        <taxon>Bacillati</taxon>
        <taxon>Actinomycetota</taxon>
        <taxon>Actinomycetes</taxon>
        <taxon>Micromonosporales</taxon>
        <taxon>Micromonosporaceae</taxon>
        <taxon>Rugosimonospora</taxon>
    </lineage>
</organism>
<feature type="compositionally biased region" description="Basic and acidic residues" evidence="1">
    <location>
        <begin position="313"/>
        <end position="324"/>
    </location>
</feature>